<comment type="caution">
    <text evidence="3">The sequence shown here is derived from an EMBL/GenBank/DDBJ whole genome shotgun (WGS) entry which is preliminary data.</text>
</comment>
<evidence type="ECO:0000256" key="1">
    <source>
        <dbReference type="SAM" id="MobiDB-lite"/>
    </source>
</evidence>
<evidence type="ECO:0000313" key="4">
    <source>
        <dbReference type="Proteomes" id="UP000241764"/>
    </source>
</evidence>
<feature type="signal peptide" evidence="2">
    <location>
        <begin position="1"/>
        <end position="27"/>
    </location>
</feature>
<feature type="compositionally biased region" description="Polar residues" evidence="1">
    <location>
        <begin position="353"/>
        <end position="372"/>
    </location>
</feature>
<dbReference type="Proteomes" id="UP000241764">
    <property type="component" value="Unassembled WGS sequence"/>
</dbReference>
<keyword evidence="2" id="KW-0732">Signal</keyword>
<keyword evidence="4" id="KW-1185">Reference proteome</keyword>
<protein>
    <submittedName>
        <fullName evidence="3">DUF3300 domain-containing protein</fullName>
    </submittedName>
</protein>
<evidence type="ECO:0000256" key="2">
    <source>
        <dbReference type="SAM" id="SignalP"/>
    </source>
</evidence>
<dbReference type="OrthoDB" id="197257at2"/>
<dbReference type="AlphaFoldDB" id="A0A2P7BI79"/>
<dbReference type="EMBL" id="PGGM01000002">
    <property type="protein sequence ID" value="PSH66173.1"/>
    <property type="molecule type" value="Genomic_DNA"/>
</dbReference>
<feature type="compositionally biased region" description="Polar residues" evidence="1">
    <location>
        <begin position="331"/>
        <end position="342"/>
    </location>
</feature>
<evidence type="ECO:0000313" key="3">
    <source>
        <dbReference type="EMBL" id="PSH66173.1"/>
    </source>
</evidence>
<organism evidence="3 4">
    <name type="scientific">Phyllobacterium sophorae</name>
    <dbReference type="NCBI Taxonomy" id="1520277"/>
    <lineage>
        <taxon>Bacteria</taxon>
        <taxon>Pseudomonadati</taxon>
        <taxon>Pseudomonadota</taxon>
        <taxon>Alphaproteobacteria</taxon>
        <taxon>Hyphomicrobiales</taxon>
        <taxon>Phyllobacteriaceae</taxon>
        <taxon>Phyllobacterium</taxon>
    </lineage>
</organism>
<dbReference type="InterPro" id="IPR021728">
    <property type="entry name" value="DUF3300"/>
</dbReference>
<proteinExistence type="predicted"/>
<feature type="compositionally biased region" description="Gly residues" evidence="1">
    <location>
        <begin position="413"/>
        <end position="441"/>
    </location>
</feature>
<name>A0A2P7BI79_9HYPH</name>
<dbReference type="RefSeq" id="WP_106663037.1">
    <property type="nucleotide sequence ID" value="NZ_PGGM01000002.1"/>
</dbReference>
<accession>A0A2P7BI79</accession>
<dbReference type="PANTHER" id="PTHR40269:SF1">
    <property type="entry name" value="OUTER MEMBRANE PROTEIN"/>
    <property type="match status" value="1"/>
</dbReference>
<feature type="chain" id="PRO_5015122835" evidence="2">
    <location>
        <begin position="28"/>
        <end position="441"/>
    </location>
</feature>
<reference evidence="4" key="1">
    <citation type="submission" date="2017-11" db="EMBL/GenBank/DDBJ databases">
        <authorList>
            <person name="Kuznetsova I."/>
            <person name="Sazanova A."/>
            <person name="Chirak E."/>
            <person name="Safronova V."/>
            <person name="Willems A."/>
        </authorList>
    </citation>
    <scope>NUCLEOTIDE SEQUENCE [LARGE SCALE GENOMIC DNA]</scope>
    <source>
        <strain evidence="4">CCBAU 03422</strain>
    </source>
</reference>
<dbReference type="PANTHER" id="PTHR40269">
    <property type="entry name" value="OUTER MEMBRANE PROTEIN-RELATED"/>
    <property type="match status" value="1"/>
</dbReference>
<dbReference type="Pfam" id="PF11737">
    <property type="entry name" value="DUF3300"/>
    <property type="match status" value="1"/>
</dbReference>
<feature type="region of interest" description="Disordered" evidence="1">
    <location>
        <begin position="331"/>
        <end position="441"/>
    </location>
</feature>
<gene>
    <name evidence="3" type="ORF">CU103_06195</name>
</gene>
<sequence length="441" mass="46953">MSWHRKTIALVASAALMFLSGSGIQYAAAQNAAAPAATTAPAAEAPKRLTSTELQTLVARVALYPDDLVALVLSGSLNPLQIVQAARFLDQSKTKPDAKPDPSWDGSVVSLLNYPTVLTMMNDDLDWTEELGEAVVNQQKDVLVAIQELRDKAVANGVIKLDDKVIVETKNDNVIIRPAKKEVTYVPVYDPVILTSSTYVATAPIVYGDPYPSYYYPYAPYWAGFVTGVAFGAAVDWDNWQAWGGNDVDINVNSFNRNDFQFDKNNINNLNFDSSKLNFDSASIANTLRENKGNRLDLRNNGQIGNLSGLAGAGSRIQSGDVRRDVQNQLTTGGGNLANQLPAQGANRPANRNIGQNATANRQSLNDASTTRPGRPSQKPAGRVDSRPGQPGALGSYGSGRDARFSSQRGNVSLGGGGGGPRFQGGGGGARSQGGGGRFHR</sequence>